<accession>A0ABN8QZ44</accession>
<dbReference type="EMBL" id="CALNXK010000159">
    <property type="protein sequence ID" value="CAH3170863.1"/>
    <property type="molecule type" value="Genomic_DNA"/>
</dbReference>
<organism evidence="1 2">
    <name type="scientific">Porites lobata</name>
    <dbReference type="NCBI Taxonomy" id="104759"/>
    <lineage>
        <taxon>Eukaryota</taxon>
        <taxon>Metazoa</taxon>
        <taxon>Cnidaria</taxon>
        <taxon>Anthozoa</taxon>
        <taxon>Hexacorallia</taxon>
        <taxon>Scleractinia</taxon>
        <taxon>Fungiina</taxon>
        <taxon>Poritidae</taxon>
        <taxon>Porites</taxon>
    </lineage>
</organism>
<protein>
    <submittedName>
        <fullName evidence="1">Uncharacterized protein</fullName>
    </submittedName>
</protein>
<evidence type="ECO:0000313" key="2">
    <source>
        <dbReference type="Proteomes" id="UP001159405"/>
    </source>
</evidence>
<dbReference type="Proteomes" id="UP001159405">
    <property type="component" value="Unassembled WGS sequence"/>
</dbReference>
<keyword evidence="2" id="KW-1185">Reference proteome</keyword>
<evidence type="ECO:0000313" key="1">
    <source>
        <dbReference type="EMBL" id="CAH3170863.1"/>
    </source>
</evidence>
<sequence>QTARPKETPAGNGIYIKMIETGIQTEEVEEPGITAGIHIKVIEVKFITKELKLYQVEESGLKQTAMTGETRQLEKPKYPVPLRSLTVNVSKLLCFRVLSLG</sequence>
<gene>
    <name evidence="1" type="ORF">PLOB_00011012</name>
</gene>
<name>A0ABN8QZ44_9CNID</name>
<reference evidence="1 2" key="1">
    <citation type="submission" date="2022-05" db="EMBL/GenBank/DDBJ databases">
        <authorList>
            <consortium name="Genoscope - CEA"/>
            <person name="William W."/>
        </authorList>
    </citation>
    <scope>NUCLEOTIDE SEQUENCE [LARGE SCALE GENOMIC DNA]</scope>
</reference>
<comment type="caution">
    <text evidence="1">The sequence shown here is derived from an EMBL/GenBank/DDBJ whole genome shotgun (WGS) entry which is preliminary data.</text>
</comment>
<feature type="non-terminal residue" evidence="1">
    <location>
        <position position="1"/>
    </location>
</feature>
<proteinExistence type="predicted"/>